<proteinExistence type="predicted"/>
<evidence type="ECO:0000313" key="1">
    <source>
        <dbReference type="EMBL" id="TMQ77735.1"/>
    </source>
</evidence>
<protein>
    <recommendedName>
        <fullName evidence="3">Polyhydroxyalkanoic acid system protein</fullName>
    </recommendedName>
</protein>
<comment type="caution">
    <text evidence="1">The sequence shown here is derived from an EMBL/GenBank/DDBJ whole genome shotgun (WGS) entry which is preliminary data.</text>
</comment>
<sequence length="91" mass="10421">MADFTMTLTLGEFERQLQPLLTGWTAEPQAHGWHLWRPERSVIISCWQRPALRLGVLLLPCLDVSIAFSGNADQEADFIEDFLRYFRRGGG</sequence>
<organism evidence="1 2">
    <name type="scientific">Candidatus Accumulibacter phosphatis</name>
    <dbReference type="NCBI Taxonomy" id="327160"/>
    <lineage>
        <taxon>Bacteria</taxon>
        <taxon>Pseudomonadati</taxon>
        <taxon>Pseudomonadota</taxon>
        <taxon>Betaproteobacteria</taxon>
        <taxon>Candidatus Accumulibacter</taxon>
    </lineage>
</organism>
<gene>
    <name evidence="1" type="ORF">ACCUM_2817</name>
</gene>
<name>A0A5S4EQU8_9PROT</name>
<keyword evidence="2" id="KW-1185">Reference proteome</keyword>
<evidence type="ECO:0000313" key="2">
    <source>
        <dbReference type="Proteomes" id="UP000306324"/>
    </source>
</evidence>
<dbReference type="OrthoDB" id="9904917at2"/>
<dbReference type="EMBL" id="SWAD01000019">
    <property type="protein sequence ID" value="TMQ77735.1"/>
    <property type="molecule type" value="Genomic_DNA"/>
</dbReference>
<dbReference type="RefSeq" id="WP_034952817.1">
    <property type="nucleotide sequence ID" value="NZ_SWAD01000019.1"/>
</dbReference>
<dbReference type="AlphaFoldDB" id="A0A5S4EQU8"/>
<dbReference type="Proteomes" id="UP000306324">
    <property type="component" value="Unassembled WGS sequence"/>
</dbReference>
<accession>A0A5S4EQU8</accession>
<evidence type="ECO:0008006" key="3">
    <source>
        <dbReference type="Google" id="ProtNLM"/>
    </source>
</evidence>
<reference evidence="1 2" key="1">
    <citation type="submission" date="2019-04" db="EMBL/GenBank/DDBJ databases">
        <title>A novel phosphate-accumulating bacterium identified in bioreactor for phosphate removal from wastewater.</title>
        <authorList>
            <person name="Kotlyarov R.Y."/>
            <person name="Beletsky A.V."/>
            <person name="Kallistova A.Y."/>
            <person name="Dorofeev A.G."/>
            <person name="Nikolaev Y.Y."/>
            <person name="Pimenov N.V."/>
            <person name="Ravin N.V."/>
            <person name="Mardanov A.V."/>
        </authorList>
    </citation>
    <scope>NUCLEOTIDE SEQUENCE [LARGE SCALE GENOMIC DNA]</scope>
    <source>
        <strain evidence="1 2">Bin19</strain>
    </source>
</reference>